<dbReference type="Gene3D" id="3.10.450.50">
    <property type="match status" value="1"/>
</dbReference>
<evidence type="ECO:0000256" key="1">
    <source>
        <dbReference type="SAM" id="MobiDB-lite"/>
    </source>
</evidence>
<organism evidence="3 4">
    <name type="scientific">Lysobacter silvisoli</name>
    <dbReference type="NCBI Taxonomy" id="2293254"/>
    <lineage>
        <taxon>Bacteria</taxon>
        <taxon>Pseudomonadati</taxon>
        <taxon>Pseudomonadota</taxon>
        <taxon>Gammaproteobacteria</taxon>
        <taxon>Lysobacterales</taxon>
        <taxon>Lysobacteraceae</taxon>
        <taxon>Lysobacter</taxon>
    </lineage>
</organism>
<evidence type="ECO:0000313" key="4">
    <source>
        <dbReference type="Proteomes" id="UP000264492"/>
    </source>
</evidence>
<accession>A0A371K2U6</accession>
<keyword evidence="4" id="KW-1185">Reference proteome</keyword>
<feature type="region of interest" description="Disordered" evidence="1">
    <location>
        <begin position="1"/>
        <end position="21"/>
    </location>
</feature>
<dbReference type="Pfam" id="PF13577">
    <property type="entry name" value="SnoaL_4"/>
    <property type="match status" value="1"/>
</dbReference>
<evidence type="ECO:0000313" key="3">
    <source>
        <dbReference type="EMBL" id="RDZ28167.1"/>
    </source>
</evidence>
<dbReference type="Proteomes" id="UP000264492">
    <property type="component" value="Unassembled WGS sequence"/>
</dbReference>
<evidence type="ECO:0000259" key="2">
    <source>
        <dbReference type="Pfam" id="PF13577"/>
    </source>
</evidence>
<protein>
    <recommendedName>
        <fullName evidence="2">SnoaL-like domain-containing protein</fullName>
    </recommendedName>
</protein>
<proteinExistence type="predicted"/>
<feature type="domain" description="SnoaL-like" evidence="2">
    <location>
        <begin position="102"/>
        <end position="236"/>
    </location>
</feature>
<dbReference type="SUPFAM" id="SSF54427">
    <property type="entry name" value="NTF2-like"/>
    <property type="match status" value="1"/>
</dbReference>
<dbReference type="OrthoDB" id="118519at2"/>
<comment type="caution">
    <text evidence="3">The sequence shown here is derived from an EMBL/GenBank/DDBJ whole genome shotgun (WGS) entry which is preliminary data.</text>
</comment>
<dbReference type="InterPro" id="IPR037401">
    <property type="entry name" value="SnoaL-like"/>
</dbReference>
<dbReference type="AlphaFoldDB" id="A0A371K2U6"/>
<name>A0A371K2U6_9GAMM</name>
<gene>
    <name evidence="3" type="ORF">DX914_03215</name>
</gene>
<dbReference type="InterPro" id="IPR032710">
    <property type="entry name" value="NTF2-like_dom_sf"/>
</dbReference>
<sequence>MDLAGRRAARGDGGAEVRRRRSGVQTQAALTLFTARPCRFGVEPCARAIGAAYNRRLPRACRPRPTPTQEPYRVPKLRVITLALSLSLALCQTAVAKPHGSAEDQAAIRQVLERFMSSLKHKDKAAYMSLFFSDKPEDITWQFVSEDTRLEHIRKTKPDAIKARQIPGNNFVALIDGAVAAPHQQEERFSNVRIDTDGEIASVSFDYVFLSKGEKQNWGKEMWQLVRTEQGWKIISVVYTIRDRWTAEAAR</sequence>
<dbReference type="EMBL" id="QTSU01000001">
    <property type="protein sequence ID" value="RDZ28167.1"/>
    <property type="molecule type" value="Genomic_DNA"/>
</dbReference>
<reference evidence="3 4" key="1">
    <citation type="submission" date="2018-08" db="EMBL/GenBank/DDBJ databases">
        <title>Lysobacter sp. zong2l5, whole genome shotgun sequence.</title>
        <authorList>
            <person name="Zhang X."/>
            <person name="Feng G."/>
            <person name="Zhu H."/>
        </authorList>
    </citation>
    <scope>NUCLEOTIDE SEQUENCE [LARGE SCALE GENOMIC DNA]</scope>
    <source>
        <strain evidence="4">zong2l5</strain>
    </source>
</reference>